<accession>A0ABY6MHA9</accession>
<dbReference type="RefSeq" id="WP_264809105.1">
    <property type="nucleotide sequence ID" value="NZ_CP110226.1"/>
</dbReference>
<proteinExistence type="predicted"/>
<dbReference type="EMBL" id="CP110226">
    <property type="protein sequence ID" value="UZD22588.1"/>
    <property type="molecule type" value="Genomic_DNA"/>
</dbReference>
<keyword evidence="1" id="KW-0472">Membrane</keyword>
<keyword evidence="1" id="KW-1133">Transmembrane helix</keyword>
<protein>
    <recommendedName>
        <fullName evidence="4">DUF1049 domain-containing protein</fullName>
    </recommendedName>
</protein>
<keyword evidence="1" id="KW-0812">Transmembrane</keyword>
<feature type="transmembrane region" description="Helical" evidence="1">
    <location>
        <begin position="37"/>
        <end position="57"/>
    </location>
</feature>
<evidence type="ECO:0000256" key="1">
    <source>
        <dbReference type="SAM" id="Phobius"/>
    </source>
</evidence>
<dbReference type="Proteomes" id="UP001163156">
    <property type="component" value="Chromosome"/>
</dbReference>
<evidence type="ECO:0000313" key="2">
    <source>
        <dbReference type="EMBL" id="UZD22588.1"/>
    </source>
</evidence>
<sequence>MKSKQWNFLVLAVTVLTVFAYLFLFKSGKLDPTLASIPFVFWSGFVVTVLVVIATFLGSKFFPYKDPKKQ</sequence>
<evidence type="ECO:0000313" key="3">
    <source>
        <dbReference type="Proteomes" id="UP001163156"/>
    </source>
</evidence>
<evidence type="ECO:0008006" key="4">
    <source>
        <dbReference type="Google" id="ProtNLM"/>
    </source>
</evidence>
<name>A0ABY6MHA9_9BACT</name>
<gene>
    <name evidence="2" type="ORF">OM944_18295</name>
</gene>
<feature type="transmembrane region" description="Helical" evidence="1">
    <location>
        <begin position="6"/>
        <end position="25"/>
    </location>
</feature>
<keyword evidence="3" id="KW-1185">Reference proteome</keyword>
<organism evidence="2 3">
    <name type="scientific">Algoriphagus halophytocola</name>
    <dbReference type="NCBI Taxonomy" id="2991499"/>
    <lineage>
        <taxon>Bacteria</taxon>
        <taxon>Pseudomonadati</taxon>
        <taxon>Bacteroidota</taxon>
        <taxon>Cytophagia</taxon>
        <taxon>Cytophagales</taxon>
        <taxon>Cyclobacteriaceae</taxon>
        <taxon>Algoriphagus</taxon>
    </lineage>
</organism>
<reference evidence="2" key="1">
    <citation type="submission" date="2022-10" db="EMBL/GenBank/DDBJ databases">
        <title>Algoriphagus sp. a novel bacteria isolate from halophytes salicornia europaea.</title>
        <authorList>
            <person name="Peng Y."/>
            <person name="Jiang L."/>
            <person name="Lee J."/>
        </authorList>
    </citation>
    <scope>NUCLEOTIDE SEQUENCE</scope>
    <source>
        <strain evidence="2">TR-M5</strain>
    </source>
</reference>